<keyword evidence="5" id="KW-0206">Cytoskeleton</keyword>
<comment type="similarity">
    <text evidence="3">Belongs to the INCENP family.</text>
</comment>
<evidence type="ECO:0000256" key="5">
    <source>
        <dbReference type="ARBA" id="ARBA00023212"/>
    </source>
</evidence>
<feature type="domain" description="Inner centromere protein ARK-binding" evidence="8">
    <location>
        <begin position="540"/>
        <end position="588"/>
    </location>
</feature>
<evidence type="ECO:0000256" key="3">
    <source>
        <dbReference type="ARBA" id="ARBA00010042"/>
    </source>
</evidence>
<organism evidence="9 10">
    <name type="scientific">Candida parapsilosis</name>
    <name type="common">Yeast</name>
    <dbReference type="NCBI Taxonomy" id="5480"/>
    <lineage>
        <taxon>Eukaryota</taxon>
        <taxon>Fungi</taxon>
        <taxon>Dikarya</taxon>
        <taxon>Ascomycota</taxon>
        <taxon>Saccharomycotina</taxon>
        <taxon>Pichiomycetes</taxon>
        <taxon>Debaryomycetaceae</taxon>
        <taxon>Candida/Lodderomyces clade</taxon>
        <taxon>Candida</taxon>
    </lineage>
</organism>
<feature type="compositionally biased region" description="Polar residues" evidence="7">
    <location>
        <begin position="195"/>
        <end position="204"/>
    </location>
</feature>
<evidence type="ECO:0000313" key="9">
    <source>
        <dbReference type="EMBL" id="KAF6056903.1"/>
    </source>
</evidence>
<feature type="compositionally biased region" description="Pro residues" evidence="7">
    <location>
        <begin position="355"/>
        <end position="365"/>
    </location>
</feature>
<feature type="region of interest" description="Disordered" evidence="7">
    <location>
        <begin position="267"/>
        <end position="300"/>
    </location>
</feature>
<comment type="subcellular location">
    <subcellularLocation>
        <location evidence="2">Cytoplasm</location>
        <location evidence="2">Cytoskeleton</location>
        <location evidence="2">Spindle</location>
    </subcellularLocation>
    <subcellularLocation>
        <location evidence="1">Nucleus</location>
    </subcellularLocation>
</comment>
<comment type="caution">
    <text evidence="9">The sequence shown here is derived from an EMBL/GenBank/DDBJ whole genome shotgun (WGS) entry which is preliminary data.</text>
</comment>
<feature type="compositionally biased region" description="Polar residues" evidence="7">
    <location>
        <begin position="372"/>
        <end position="386"/>
    </location>
</feature>
<proteinExistence type="inferred from homology"/>
<evidence type="ECO:0000256" key="7">
    <source>
        <dbReference type="SAM" id="MobiDB-lite"/>
    </source>
</evidence>
<reference evidence="9" key="1">
    <citation type="submission" date="2020-03" db="EMBL/GenBank/DDBJ databases">
        <title>FDA dAtabase for Regulatory Grade micrObial Sequences (FDA-ARGOS): Supporting development and validation of Infectious Disease Dx tests.</title>
        <authorList>
            <person name="Campos J."/>
            <person name="Goldberg B."/>
            <person name="Tallon L."/>
            <person name="Sadzewicz L."/>
            <person name="Vavikolanu K."/>
            <person name="Mehta A."/>
            <person name="Aluvathingal J."/>
            <person name="Nadendla S."/>
            <person name="Nandy P."/>
            <person name="Geyer C."/>
            <person name="Yan Y."/>
            <person name="Sichtig H."/>
        </authorList>
    </citation>
    <scope>NUCLEOTIDE SEQUENCE [LARGE SCALE GENOMIC DNA]</scope>
    <source>
        <strain evidence="9">FDAARGOS_652</strain>
    </source>
</reference>
<evidence type="ECO:0000256" key="4">
    <source>
        <dbReference type="ARBA" id="ARBA00022490"/>
    </source>
</evidence>
<evidence type="ECO:0000256" key="1">
    <source>
        <dbReference type="ARBA" id="ARBA00004123"/>
    </source>
</evidence>
<evidence type="ECO:0000259" key="8">
    <source>
        <dbReference type="Pfam" id="PF03941"/>
    </source>
</evidence>
<feature type="region of interest" description="Disordered" evidence="7">
    <location>
        <begin position="593"/>
        <end position="616"/>
    </location>
</feature>
<dbReference type="AlphaFoldDB" id="A0A8X7TC58"/>
<feature type="compositionally biased region" description="Polar residues" evidence="7">
    <location>
        <begin position="396"/>
        <end position="405"/>
    </location>
</feature>
<dbReference type="Pfam" id="PF03941">
    <property type="entry name" value="INCENP_ARK-bind"/>
    <property type="match status" value="1"/>
</dbReference>
<dbReference type="Proteomes" id="UP000590412">
    <property type="component" value="Unassembled WGS sequence"/>
</dbReference>
<evidence type="ECO:0000313" key="10">
    <source>
        <dbReference type="Proteomes" id="UP000590412"/>
    </source>
</evidence>
<feature type="region of interest" description="Disordered" evidence="7">
    <location>
        <begin position="140"/>
        <end position="160"/>
    </location>
</feature>
<evidence type="ECO:0000256" key="6">
    <source>
        <dbReference type="ARBA" id="ARBA00023242"/>
    </source>
</evidence>
<dbReference type="InterPro" id="IPR005635">
    <property type="entry name" value="Inner_centromere_prot_ARK-bd"/>
</dbReference>
<dbReference type="GO" id="GO:0005819">
    <property type="term" value="C:spindle"/>
    <property type="evidence" value="ECO:0007669"/>
    <property type="project" value="UniProtKB-SubCell"/>
</dbReference>
<accession>A0A8X7TC58</accession>
<dbReference type="EMBL" id="JABWAB010000003">
    <property type="protein sequence ID" value="KAF6056903.1"/>
    <property type="molecule type" value="Genomic_DNA"/>
</dbReference>
<sequence length="616" mass="68461">MSRWAIDATNRIRNETVPGSSKYILRELSEQFAIASTNIEGHYLQVRNDANHLESWMKRVVEGGEDVDGLIKSGSPKRVPPQLSSSFKTDVQNVLPSPKSREVTIKIPLEPSESIQAEDVIKSEVCGTIVDTNDSIKISPARKPTRLSPHATKQTGSIKHVGISKIHPLKEPVALLGTKIDPRKSPVRLIPPTTPKQSLASSDSEDSFQAISAAIKRNVLEKELTLRGKSEGNSRDTIQCTPRRPSSKFVPLPARTPIVLNRTAHAADEMSTKPPPIISIKNKFSPRKSPAKRNSPIPKLVKVPLSSQAIVIPPNSDTFEPSHSRSSFEVSKDEQPRSSASLWGKIGEYRQLSPKKPPQSSPMKPPRGSSKKPLQSSPKRSPQWNVKRSPVHGSSPLRQQPSLKSPSKIAIPQLKSPKLDHVAAPTVSSAAKRKKQDVKKFENRFLTTTLQRTPRTFDRAKSTKVMEKPPKAQPKVDIQRPTKKSMMEQRSEAAALKARQKIVLNLRKSESKVLRDEVEQVEPPKTPVKYTPDNLPDVHSDDNHSPSSKVLQPWGSTPELYRIAKSKKKVDPFKIFHKSNRVNLSEVFNKHVTAQSPAPTPDEYQAAKYSKSMGFH</sequence>
<gene>
    <name evidence="9" type="ORF">FOB60_001458</name>
</gene>
<feature type="region of interest" description="Disordered" evidence="7">
    <location>
        <begin position="312"/>
        <end position="493"/>
    </location>
</feature>
<feature type="compositionally biased region" description="Polar residues" evidence="7">
    <location>
        <begin position="312"/>
        <end position="329"/>
    </location>
</feature>
<feature type="region of interest" description="Disordered" evidence="7">
    <location>
        <begin position="185"/>
        <end position="204"/>
    </location>
</feature>
<feature type="compositionally biased region" description="Basic and acidic residues" evidence="7">
    <location>
        <begin position="477"/>
        <end position="491"/>
    </location>
</feature>
<dbReference type="GO" id="GO:0005634">
    <property type="term" value="C:nucleus"/>
    <property type="evidence" value="ECO:0007669"/>
    <property type="project" value="UniProtKB-SubCell"/>
</dbReference>
<feature type="region of interest" description="Disordered" evidence="7">
    <location>
        <begin position="514"/>
        <end position="554"/>
    </location>
</feature>
<keyword evidence="6" id="KW-0539">Nucleus</keyword>
<feature type="region of interest" description="Disordered" evidence="7">
    <location>
        <begin position="227"/>
        <end position="251"/>
    </location>
</feature>
<evidence type="ECO:0000256" key="2">
    <source>
        <dbReference type="ARBA" id="ARBA00004186"/>
    </source>
</evidence>
<feature type="compositionally biased region" description="Polar residues" evidence="7">
    <location>
        <begin position="445"/>
        <end position="454"/>
    </location>
</feature>
<feature type="compositionally biased region" description="Basic and acidic residues" evidence="7">
    <location>
        <begin position="455"/>
        <end position="470"/>
    </location>
</feature>
<name>A0A8X7TC58_CANPA</name>
<keyword evidence="4" id="KW-0963">Cytoplasm</keyword>
<protein>
    <submittedName>
        <fullName evidence="9">Inner centromere protein, ARK binding region family protein</fullName>
    </submittedName>
</protein>